<dbReference type="AlphaFoldDB" id="A0A518KCM4"/>
<proteinExistence type="predicted"/>
<sequence>MSLRRVTAARRLTLPRRASAVDLERLIRERILSRLGSRVRNLAVAVDRGVIHLAGQCSTYYTKQLAQHVTLGVVEDEVIDNAIEVTVPNGGSVQFD</sequence>
<evidence type="ECO:0000313" key="1">
    <source>
        <dbReference type="EMBL" id="QDV75550.1"/>
    </source>
</evidence>
<dbReference type="EMBL" id="CP036349">
    <property type="protein sequence ID" value="QDV75550.1"/>
    <property type="molecule type" value="Genomic_DNA"/>
</dbReference>
<name>A0A518KCM4_9BACT</name>
<dbReference type="RefSeq" id="WP_145114958.1">
    <property type="nucleotide sequence ID" value="NZ_CP036349.1"/>
</dbReference>
<organism evidence="1 2">
    <name type="scientific">Botrimarina mediterranea</name>
    <dbReference type="NCBI Taxonomy" id="2528022"/>
    <lineage>
        <taxon>Bacteria</taxon>
        <taxon>Pseudomonadati</taxon>
        <taxon>Planctomycetota</taxon>
        <taxon>Planctomycetia</taxon>
        <taxon>Pirellulales</taxon>
        <taxon>Lacipirellulaceae</taxon>
        <taxon>Botrimarina</taxon>
    </lineage>
</organism>
<reference evidence="1 2" key="1">
    <citation type="submission" date="2019-02" db="EMBL/GenBank/DDBJ databases">
        <title>Deep-cultivation of Planctomycetes and their phenomic and genomic characterization uncovers novel biology.</title>
        <authorList>
            <person name="Wiegand S."/>
            <person name="Jogler M."/>
            <person name="Boedeker C."/>
            <person name="Pinto D."/>
            <person name="Vollmers J."/>
            <person name="Rivas-Marin E."/>
            <person name="Kohn T."/>
            <person name="Peeters S.H."/>
            <person name="Heuer A."/>
            <person name="Rast P."/>
            <person name="Oberbeckmann S."/>
            <person name="Bunk B."/>
            <person name="Jeske O."/>
            <person name="Meyerdierks A."/>
            <person name="Storesund J.E."/>
            <person name="Kallscheuer N."/>
            <person name="Luecker S."/>
            <person name="Lage O.M."/>
            <person name="Pohl T."/>
            <person name="Merkel B.J."/>
            <person name="Hornburger P."/>
            <person name="Mueller R.-W."/>
            <person name="Bruemmer F."/>
            <person name="Labrenz M."/>
            <person name="Spormann A.M."/>
            <person name="Op den Camp H."/>
            <person name="Overmann J."/>
            <person name="Amann R."/>
            <person name="Jetten M.S.M."/>
            <person name="Mascher T."/>
            <person name="Medema M.H."/>
            <person name="Devos D.P."/>
            <person name="Kaster A.-K."/>
            <person name="Ovreas L."/>
            <person name="Rohde M."/>
            <person name="Galperin M.Y."/>
            <person name="Jogler C."/>
        </authorList>
    </citation>
    <scope>NUCLEOTIDE SEQUENCE [LARGE SCALE GENOMIC DNA]</scope>
    <source>
        <strain evidence="1 2">Spa11</strain>
    </source>
</reference>
<protein>
    <recommendedName>
        <fullName evidence="3">BON domain protein</fullName>
    </recommendedName>
</protein>
<gene>
    <name evidence="1" type="ORF">Spa11_37680</name>
</gene>
<dbReference type="Proteomes" id="UP000316426">
    <property type="component" value="Chromosome"/>
</dbReference>
<evidence type="ECO:0008006" key="3">
    <source>
        <dbReference type="Google" id="ProtNLM"/>
    </source>
</evidence>
<keyword evidence="2" id="KW-1185">Reference proteome</keyword>
<accession>A0A518KCM4</accession>
<evidence type="ECO:0000313" key="2">
    <source>
        <dbReference type="Proteomes" id="UP000316426"/>
    </source>
</evidence>
<dbReference type="KEGG" id="bmei:Spa11_37680"/>